<proteinExistence type="predicted"/>
<reference evidence="1" key="2">
    <citation type="journal article" date="2015" name="Data Brief">
        <title>Shoot transcriptome of the giant reed, Arundo donax.</title>
        <authorList>
            <person name="Barrero R.A."/>
            <person name="Guerrero F.D."/>
            <person name="Moolhuijzen P."/>
            <person name="Goolsby J.A."/>
            <person name="Tidwell J."/>
            <person name="Bellgard S.E."/>
            <person name="Bellgard M.I."/>
        </authorList>
    </citation>
    <scope>NUCLEOTIDE SEQUENCE</scope>
    <source>
        <tissue evidence="1">Shoot tissue taken approximately 20 cm above the soil surface</tissue>
    </source>
</reference>
<evidence type="ECO:0000313" key="1">
    <source>
        <dbReference type="EMBL" id="JAE08888.1"/>
    </source>
</evidence>
<dbReference type="AlphaFoldDB" id="A0A0A9FKS8"/>
<accession>A0A0A9FKS8</accession>
<protein>
    <submittedName>
        <fullName evidence="1">Uncharacterized protein</fullName>
    </submittedName>
</protein>
<sequence length="44" mass="5185">MKKFGRYVSHVLITLAKLHQSYPVFTELLEINTSWYLCSYIPHG</sequence>
<reference evidence="1" key="1">
    <citation type="submission" date="2014-09" db="EMBL/GenBank/DDBJ databases">
        <authorList>
            <person name="Magalhaes I.L.F."/>
            <person name="Oliveira U."/>
            <person name="Santos F.R."/>
            <person name="Vidigal T.H.D.A."/>
            <person name="Brescovit A.D."/>
            <person name="Santos A.J."/>
        </authorList>
    </citation>
    <scope>NUCLEOTIDE SEQUENCE</scope>
    <source>
        <tissue evidence="1">Shoot tissue taken approximately 20 cm above the soil surface</tissue>
    </source>
</reference>
<name>A0A0A9FKS8_ARUDO</name>
<organism evidence="1">
    <name type="scientific">Arundo donax</name>
    <name type="common">Giant reed</name>
    <name type="synonym">Donax arundinaceus</name>
    <dbReference type="NCBI Taxonomy" id="35708"/>
    <lineage>
        <taxon>Eukaryota</taxon>
        <taxon>Viridiplantae</taxon>
        <taxon>Streptophyta</taxon>
        <taxon>Embryophyta</taxon>
        <taxon>Tracheophyta</taxon>
        <taxon>Spermatophyta</taxon>
        <taxon>Magnoliopsida</taxon>
        <taxon>Liliopsida</taxon>
        <taxon>Poales</taxon>
        <taxon>Poaceae</taxon>
        <taxon>PACMAD clade</taxon>
        <taxon>Arundinoideae</taxon>
        <taxon>Arundineae</taxon>
        <taxon>Arundo</taxon>
    </lineage>
</organism>
<dbReference type="EMBL" id="GBRH01189008">
    <property type="protein sequence ID" value="JAE08888.1"/>
    <property type="molecule type" value="Transcribed_RNA"/>
</dbReference>